<dbReference type="Gene3D" id="2.60.40.2340">
    <property type="match status" value="1"/>
</dbReference>
<dbReference type="Pfam" id="PF16410">
    <property type="entry name" value="DUF5018"/>
    <property type="match status" value="1"/>
</dbReference>
<evidence type="ECO:0000313" key="3">
    <source>
        <dbReference type="Proteomes" id="UP000235826"/>
    </source>
</evidence>
<dbReference type="InterPro" id="IPR032186">
    <property type="entry name" value="DUF5018"/>
</dbReference>
<evidence type="ECO:0000259" key="1">
    <source>
        <dbReference type="PROSITE" id="PS50093"/>
    </source>
</evidence>
<keyword evidence="3" id="KW-1185">Reference proteome</keyword>
<dbReference type="InterPro" id="IPR035986">
    <property type="entry name" value="PKD_dom_sf"/>
</dbReference>
<organism evidence="2 3">
    <name type="scientific">Flavivirga eckloniae</name>
    <dbReference type="NCBI Taxonomy" id="1803846"/>
    <lineage>
        <taxon>Bacteria</taxon>
        <taxon>Pseudomonadati</taxon>
        <taxon>Bacteroidota</taxon>
        <taxon>Flavobacteriia</taxon>
        <taxon>Flavobacteriales</taxon>
        <taxon>Flavobacteriaceae</taxon>
        <taxon>Flavivirga</taxon>
    </lineage>
</organism>
<gene>
    <name evidence="2" type="ORF">C1H87_07400</name>
</gene>
<dbReference type="AlphaFoldDB" id="A0A2K9PND7"/>
<protein>
    <recommendedName>
        <fullName evidence="1">PKD domain-containing protein</fullName>
    </recommendedName>
</protein>
<dbReference type="InterPro" id="IPR011889">
    <property type="entry name" value="Liste_lipo_26"/>
</dbReference>
<dbReference type="Gene3D" id="2.60.40.10">
    <property type="entry name" value="Immunoglobulins"/>
    <property type="match status" value="1"/>
</dbReference>
<dbReference type="PROSITE" id="PS51257">
    <property type="entry name" value="PROKAR_LIPOPROTEIN"/>
    <property type="match status" value="1"/>
</dbReference>
<dbReference type="PROSITE" id="PS50093">
    <property type="entry name" value="PKD"/>
    <property type="match status" value="1"/>
</dbReference>
<accession>A0A2K9PND7</accession>
<dbReference type="CDD" id="cd00146">
    <property type="entry name" value="PKD"/>
    <property type="match status" value="1"/>
</dbReference>
<evidence type="ECO:0000313" key="2">
    <source>
        <dbReference type="EMBL" id="AUP78545.1"/>
    </source>
</evidence>
<dbReference type="InterPro" id="IPR013783">
    <property type="entry name" value="Ig-like_fold"/>
</dbReference>
<sequence>MNIFRIPLITLLLMFITSCSKEDVKRSNAKELIAFSINDIKATVNQQDSALEITLPAGTDKTSLKAEVELSDKATITPDPAVSRDYTNPVEFTVTAEDGSTQKYTVTVKNAPPTAFITTWKTTEANESILIPIFSGVDNNGETEEVYNYSVDWGDGSTDTNQTGSATHSYATAGTYTVSITGDFPRIYFPSDELGRFRLKIQSVENWGSQVWTSMNSAFYNCENLVVNAVDTPNLSKVTDMGSMFLGAANFNQDISKWDVSKVTTMSYMFMKAANFNQDLSKWNVSKVTTMVYMFSEATSFNQDLSNWDVSNVTNMGAMFSGAISFNQDLSKWDVSEVTDMSVMFYGAANFNQDLNKWDVSKVTNMIYMFYGAANFNQDLSKWDVSKVVYMEYMLTKTNLSAQHYDTLLEAWSKLTLRNGVKFSAANSTYCNGEAARQKLINDFGWTITDGGKNCN</sequence>
<dbReference type="KEGG" id="fek:C1H87_07400"/>
<dbReference type="RefSeq" id="WP_102755200.1">
    <property type="nucleotide sequence ID" value="NZ_CP025791.1"/>
</dbReference>
<dbReference type="NCBIfam" id="TIGR02167">
    <property type="entry name" value="Liste_lipo_26"/>
    <property type="match status" value="6"/>
</dbReference>
<reference evidence="2 3" key="1">
    <citation type="submission" date="2018-01" db="EMBL/GenBank/DDBJ databases">
        <title>Complete genome sequence of Flavivirga eckloniae ECD14 isolated from seaweed Ecklonia cava.</title>
        <authorList>
            <person name="Lee J.H."/>
            <person name="Baik K.S."/>
            <person name="Seong C.N."/>
        </authorList>
    </citation>
    <scope>NUCLEOTIDE SEQUENCE [LARGE SCALE GENOMIC DNA]</scope>
    <source>
        <strain evidence="2 3">ECD14</strain>
    </source>
</reference>
<dbReference type="Proteomes" id="UP000235826">
    <property type="component" value="Chromosome"/>
</dbReference>
<dbReference type="OrthoDB" id="9813840at2"/>
<dbReference type="Pfam" id="PF03382">
    <property type="entry name" value="DUF285"/>
    <property type="match status" value="1"/>
</dbReference>
<dbReference type="EMBL" id="CP025791">
    <property type="protein sequence ID" value="AUP78545.1"/>
    <property type="molecule type" value="Genomic_DNA"/>
</dbReference>
<dbReference type="InterPro" id="IPR000601">
    <property type="entry name" value="PKD_dom"/>
</dbReference>
<dbReference type="SUPFAM" id="SSF141571">
    <property type="entry name" value="Pentapeptide repeat-like"/>
    <property type="match status" value="1"/>
</dbReference>
<feature type="domain" description="PKD" evidence="1">
    <location>
        <begin position="149"/>
        <end position="181"/>
    </location>
</feature>
<dbReference type="Pfam" id="PF18911">
    <property type="entry name" value="PKD_4"/>
    <property type="match status" value="1"/>
</dbReference>
<proteinExistence type="predicted"/>
<dbReference type="SUPFAM" id="SSF49299">
    <property type="entry name" value="PKD domain"/>
    <property type="match status" value="1"/>
</dbReference>
<name>A0A2K9PND7_9FLAO</name>
<dbReference type="InterPro" id="IPR005046">
    <property type="entry name" value="DUF285"/>
</dbReference>